<sequence>MGTGLATAQAPVSGPAPARTALALTLNGQPVAVDTAFSRLEVSTGVNKVLSINLVRTDSPDDQGLTILIDQFPLAPGQYRFKEILSGHVRDASYRYGTTTAYSNACGLNDGVVQVLAIDPQRRTIRGTFRAVLCESEPRPGAKRRRFAMSGSFQGVYSAQ</sequence>
<dbReference type="EMBL" id="JAJADQ010000009">
    <property type="protein sequence ID" value="MCB2379248.1"/>
    <property type="molecule type" value="Genomic_DNA"/>
</dbReference>
<keyword evidence="2" id="KW-1185">Reference proteome</keyword>
<protein>
    <submittedName>
        <fullName evidence="1">Uncharacterized protein</fullName>
    </submittedName>
</protein>
<dbReference type="Proteomes" id="UP001165297">
    <property type="component" value="Unassembled WGS sequence"/>
</dbReference>
<name>A0ABS8AFM9_9BACT</name>
<gene>
    <name evidence="1" type="ORF">LGH70_16740</name>
</gene>
<organism evidence="1 2">
    <name type="scientific">Hymenobacter nitidus</name>
    <dbReference type="NCBI Taxonomy" id="2880929"/>
    <lineage>
        <taxon>Bacteria</taxon>
        <taxon>Pseudomonadati</taxon>
        <taxon>Bacteroidota</taxon>
        <taxon>Cytophagia</taxon>
        <taxon>Cytophagales</taxon>
        <taxon>Hymenobacteraceae</taxon>
        <taxon>Hymenobacter</taxon>
    </lineage>
</organism>
<accession>A0ABS8AFM9</accession>
<evidence type="ECO:0000313" key="1">
    <source>
        <dbReference type="EMBL" id="MCB2379248.1"/>
    </source>
</evidence>
<comment type="caution">
    <text evidence="1">The sequence shown here is derived from an EMBL/GenBank/DDBJ whole genome shotgun (WGS) entry which is preliminary data.</text>
</comment>
<dbReference type="RefSeq" id="WP_226187892.1">
    <property type="nucleotide sequence ID" value="NZ_JAJADQ010000009.1"/>
</dbReference>
<proteinExistence type="predicted"/>
<evidence type="ECO:0000313" key="2">
    <source>
        <dbReference type="Proteomes" id="UP001165297"/>
    </source>
</evidence>
<reference evidence="1" key="1">
    <citation type="submission" date="2021-10" db="EMBL/GenBank/DDBJ databases">
        <authorList>
            <person name="Dean J.D."/>
            <person name="Kim M.K."/>
            <person name="Newey C.N."/>
            <person name="Stoker T.S."/>
            <person name="Thompson D.W."/>
            <person name="Grose J.H."/>
        </authorList>
    </citation>
    <scope>NUCLEOTIDE SEQUENCE</scope>
    <source>
        <strain evidence="1">BT635</strain>
    </source>
</reference>